<evidence type="ECO:0000256" key="2">
    <source>
        <dbReference type="ARBA" id="ARBA00022741"/>
    </source>
</evidence>
<dbReference type="SMART" id="SM00534">
    <property type="entry name" value="MUTSac"/>
    <property type="match status" value="1"/>
</dbReference>
<dbReference type="Gene3D" id="1.10.1420.10">
    <property type="match status" value="1"/>
</dbReference>
<sequence length="1063" mass="116625">MAQQRRGGRWASQPSASDSRRTSRAQSSRSSTSSHPPISRAAVSNRRPASSLQDTGRRQAAITEFNPRQDRATSVASTASTVAHDSNAQGDETARPDPEEGMDALGEIVMGIELTERGAIGCAYYVARTETLYFMEDVQMGDVEMVDALKLFIDPTVVLTSTKCSEELMNQLDPANRNARASMSIERDGDQTRLPYLLECRPGAEFGYEASKKKLTNLRIGQFDGPTVSFVVPGDIMPLERSRAVDDFDPADRQGQLLRLSAWINLESRLTVGCAGAVLSYIQRRRATTYLPGGQDAGAMFRVATIEMFSLSGSMLVNTDTLMSLQIISTESHPNAQQHGPTSRSSSGGAKEGLSVYGLFHNFAKTPQGRALLRKYFLRPSMNLAVINERLDTIRVLLRPENDECLKRLTESLSKIKNVRVSTVNLRKGVSSGMNRNGKVPISIWPTLRHLTFHALRITDTLLELQGAQRLAIVGKISETFNKKLLAEVGSLINNVVDFEASQEQRRTVVLPGVDPDLDEAKRTYDGIEDLLSHVAEHVANQVPADLESKVNVIFFPQIGFLISIRIDEQTGVGIFEGHPDAPWKKMFATESNAYYKNNDMITLDQLYGDVYARVCDKEIEIVQRLGETVLEYEQMLTTVSDVCGELDCMVALVRGAAQHNLMCPQMSESNVLKIEGGRHPLQELTVSAFIANDTYINGGAGDKLIDPDEERPSRQSTPTSAAGPLKGHRGPSIVLMTGPNYSGKSVYLKQVAVITYMAHVGCFVPADAAEIGLTDKILTRIATRESVSRIQSAFMIDLQQISVALNLATRRSLVIIDEFGKGTESYDGAGLAAGVFEHLLQRGSDCPKVLGATHFHEIFENGFLPPSPMLTFAHMEVRVDAEAAEVEDQITYLYKYKQERSISSFGTYCAAMNGISPAIIDRAESLILLAARGEDLVEACSGLPEAELAELEDAEQIARDFLALDIAEDPRQMLDDLVTLATSEHYCLTANMPSSKGEPTDPELREKIKEEVKAEEKGGGKGSWSAWKAGEMARRYEAAGGDYKDTGDNKNKAQKGAPEKKE</sequence>
<feature type="region of interest" description="Disordered" evidence="5">
    <location>
        <begin position="702"/>
        <end position="731"/>
    </location>
</feature>
<dbReference type="InterPro" id="IPR000432">
    <property type="entry name" value="DNA_mismatch_repair_MutS_C"/>
</dbReference>
<dbReference type="GO" id="GO:0005634">
    <property type="term" value="C:nucleus"/>
    <property type="evidence" value="ECO:0007669"/>
    <property type="project" value="TreeGrafter"/>
</dbReference>
<accession>A0A1V8SI94</accession>
<dbReference type="AlphaFoldDB" id="A0A1V8SI94"/>
<dbReference type="Pfam" id="PF05192">
    <property type="entry name" value="MutS_III"/>
    <property type="match status" value="1"/>
</dbReference>
<feature type="domain" description="DNA mismatch repair proteins mutS family" evidence="6">
    <location>
        <begin position="813"/>
        <end position="829"/>
    </location>
</feature>
<dbReference type="GO" id="GO:0005524">
    <property type="term" value="F:ATP binding"/>
    <property type="evidence" value="ECO:0007669"/>
    <property type="project" value="UniProtKB-KW"/>
</dbReference>
<feature type="compositionally biased region" description="Basic and acidic residues" evidence="5">
    <location>
        <begin position="999"/>
        <end position="1020"/>
    </location>
</feature>
<feature type="region of interest" description="Disordered" evidence="5">
    <location>
        <begin position="1"/>
        <end position="101"/>
    </location>
</feature>
<dbReference type="InterPro" id="IPR027417">
    <property type="entry name" value="P-loop_NTPase"/>
</dbReference>
<dbReference type="GO" id="GO:0051026">
    <property type="term" value="P:chiasma assembly"/>
    <property type="evidence" value="ECO:0007669"/>
    <property type="project" value="TreeGrafter"/>
</dbReference>
<evidence type="ECO:0000256" key="4">
    <source>
        <dbReference type="ARBA" id="ARBA00023125"/>
    </source>
</evidence>
<evidence type="ECO:0000256" key="5">
    <source>
        <dbReference type="SAM" id="MobiDB-lite"/>
    </source>
</evidence>
<dbReference type="InParanoid" id="A0A1V8SI94"/>
<gene>
    <name evidence="7" type="ORF">B0A48_15204</name>
</gene>
<dbReference type="STRING" id="1507870.A0A1V8SI94"/>
<dbReference type="EMBL" id="NAJO01000043">
    <property type="protein sequence ID" value="OQN98858.1"/>
    <property type="molecule type" value="Genomic_DNA"/>
</dbReference>
<keyword evidence="3" id="KW-0067">ATP-binding</keyword>
<comment type="similarity">
    <text evidence="1">Belongs to the DNA mismatch repair MutS family.</text>
</comment>
<dbReference type="Proteomes" id="UP000192596">
    <property type="component" value="Unassembled WGS sequence"/>
</dbReference>
<dbReference type="OrthoDB" id="29596at2759"/>
<dbReference type="SUPFAM" id="SSF52540">
    <property type="entry name" value="P-loop containing nucleoside triphosphate hydrolases"/>
    <property type="match status" value="1"/>
</dbReference>
<dbReference type="PANTHER" id="PTHR11361:SF20">
    <property type="entry name" value="MUTS PROTEIN HOMOLOG 5"/>
    <property type="match status" value="1"/>
</dbReference>
<dbReference type="CDD" id="cd03281">
    <property type="entry name" value="ABC_MSH5_euk"/>
    <property type="match status" value="1"/>
</dbReference>
<keyword evidence="8" id="KW-1185">Reference proteome</keyword>
<reference evidence="8" key="1">
    <citation type="submission" date="2017-03" db="EMBL/GenBank/DDBJ databases">
        <title>Genomes of endolithic fungi from Antarctica.</title>
        <authorList>
            <person name="Coleine C."/>
            <person name="Masonjones S."/>
            <person name="Stajich J.E."/>
        </authorList>
    </citation>
    <scope>NUCLEOTIDE SEQUENCE [LARGE SCALE GENOMIC DNA]</scope>
    <source>
        <strain evidence="8">CCFEE 5527</strain>
    </source>
</reference>
<dbReference type="Gene3D" id="3.40.50.300">
    <property type="entry name" value="P-loop containing nucleotide triphosphate hydrolases"/>
    <property type="match status" value="1"/>
</dbReference>
<feature type="compositionally biased region" description="Low complexity" evidence="5">
    <location>
        <begin position="72"/>
        <end position="83"/>
    </location>
</feature>
<feature type="region of interest" description="Disordered" evidence="5">
    <location>
        <begin position="1040"/>
        <end position="1063"/>
    </location>
</feature>
<protein>
    <recommendedName>
        <fullName evidence="6">DNA mismatch repair proteins mutS family domain-containing protein</fullName>
    </recommendedName>
</protein>
<name>A0A1V8SI94_9PEZI</name>
<evidence type="ECO:0000256" key="3">
    <source>
        <dbReference type="ARBA" id="ARBA00022840"/>
    </source>
</evidence>
<dbReference type="InterPro" id="IPR007696">
    <property type="entry name" value="DNA_mismatch_repair_MutS_core"/>
</dbReference>
<dbReference type="GO" id="GO:0006298">
    <property type="term" value="P:mismatch repair"/>
    <property type="evidence" value="ECO:0007669"/>
    <property type="project" value="InterPro"/>
</dbReference>
<keyword evidence="2" id="KW-0547">Nucleotide-binding</keyword>
<feature type="region of interest" description="Disordered" evidence="5">
    <location>
        <begin position="992"/>
        <end position="1027"/>
    </location>
</feature>
<dbReference type="GO" id="GO:0030983">
    <property type="term" value="F:mismatched DNA binding"/>
    <property type="evidence" value="ECO:0007669"/>
    <property type="project" value="InterPro"/>
</dbReference>
<keyword evidence="4" id="KW-0238">DNA-binding</keyword>
<evidence type="ECO:0000256" key="1">
    <source>
        <dbReference type="ARBA" id="ARBA00006271"/>
    </source>
</evidence>
<dbReference type="PROSITE" id="PS00486">
    <property type="entry name" value="DNA_MISMATCH_REPAIR_2"/>
    <property type="match status" value="1"/>
</dbReference>
<dbReference type="GO" id="GO:0140664">
    <property type="term" value="F:ATP-dependent DNA damage sensor activity"/>
    <property type="evidence" value="ECO:0007669"/>
    <property type="project" value="InterPro"/>
</dbReference>
<comment type="caution">
    <text evidence="7">The sequence shown here is derived from an EMBL/GenBank/DDBJ whole genome shotgun (WGS) entry which is preliminary data.</text>
</comment>
<dbReference type="Pfam" id="PF00488">
    <property type="entry name" value="MutS_V"/>
    <property type="match status" value="1"/>
</dbReference>
<dbReference type="PANTHER" id="PTHR11361">
    <property type="entry name" value="DNA MISMATCH REPAIR PROTEIN MUTS FAMILY MEMBER"/>
    <property type="match status" value="1"/>
</dbReference>
<dbReference type="SMART" id="SM00533">
    <property type="entry name" value="MUTSd"/>
    <property type="match status" value="1"/>
</dbReference>
<proteinExistence type="inferred from homology"/>
<dbReference type="SUPFAM" id="SSF48334">
    <property type="entry name" value="DNA repair protein MutS, domain III"/>
    <property type="match status" value="1"/>
</dbReference>
<feature type="compositionally biased region" description="Basic and acidic residues" evidence="5">
    <location>
        <begin position="704"/>
        <end position="714"/>
    </location>
</feature>
<dbReference type="InterPro" id="IPR045076">
    <property type="entry name" value="MutS"/>
</dbReference>
<evidence type="ECO:0000313" key="8">
    <source>
        <dbReference type="Proteomes" id="UP000192596"/>
    </source>
</evidence>
<evidence type="ECO:0000259" key="6">
    <source>
        <dbReference type="PROSITE" id="PS00486"/>
    </source>
</evidence>
<organism evidence="7 8">
    <name type="scientific">Cryoendolithus antarcticus</name>
    <dbReference type="NCBI Taxonomy" id="1507870"/>
    <lineage>
        <taxon>Eukaryota</taxon>
        <taxon>Fungi</taxon>
        <taxon>Dikarya</taxon>
        <taxon>Ascomycota</taxon>
        <taxon>Pezizomycotina</taxon>
        <taxon>Dothideomycetes</taxon>
        <taxon>Dothideomycetidae</taxon>
        <taxon>Cladosporiales</taxon>
        <taxon>Cladosporiaceae</taxon>
        <taxon>Cryoendolithus</taxon>
    </lineage>
</organism>
<feature type="compositionally biased region" description="Low complexity" evidence="5">
    <location>
        <begin position="24"/>
        <end position="41"/>
    </location>
</feature>
<dbReference type="InterPro" id="IPR036187">
    <property type="entry name" value="DNA_mismatch_repair_MutS_sf"/>
</dbReference>
<dbReference type="FunCoup" id="A0A1V8SI94">
    <property type="interactions" value="253"/>
</dbReference>
<evidence type="ECO:0000313" key="7">
    <source>
        <dbReference type="EMBL" id="OQN98858.1"/>
    </source>
</evidence>